<sequence length="101" mass="9889">MIAKFVIVFALAVAATNAGVLPLAAAPAALVAPAAYAVAPYASSYSAHSVNHAVATPVVAPAPLVAAAPAPVVAAAPYVAAPAAVAPSPYFARYFSSPYIL</sequence>
<protein>
    <submittedName>
        <fullName evidence="1">Uncharacterized protein</fullName>
    </submittedName>
</protein>
<gene>
    <name evidence="1" type="ORF">MSG28_005216</name>
</gene>
<keyword evidence="2" id="KW-1185">Reference proteome</keyword>
<proteinExistence type="predicted"/>
<organism evidence="1 2">
    <name type="scientific">Choristoneura fumiferana</name>
    <name type="common">Spruce budworm moth</name>
    <name type="synonym">Archips fumiferana</name>
    <dbReference type="NCBI Taxonomy" id="7141"/>
    <lineage>
        <taxon>Eukaryota</taxon>
        <taxon>Metazoa</taxon>
        <taxon>Ecdysozoa</taxon>
        <taxon>Arthropoda</taxon>
        <taxon>Hexapoda</taxon>
        <taxon>Insecta</taxon>
        <taxon>Pterygota</taxon>
        <taxon>Neoptera</taxon>
        <taxon>Endopterygota</taxon>
        <taxon>Lepidoptera</taxon>
        <taxon>Glossata</taxon>
        <taxon>Ditrysia</taxon>
        <taxon>Tortricoidea</taxon>
        <taxon>Tortricidae</taxon>
        <taxon>Tortricinae</taxon>
        <taxon>Choristoneura</taxon>
    </lineage>
</organism>
<accession>A0ACC0JQI1</accession>
<dbReference type="EMBL" id="CM046108">
    <property type="protein sequence ID" value="KAI8426363.1"/>
    <property type="molecule type" value="Genomic_DNA"/>
</dbReference>
<evidence type="ECO:0000313" key="1">
    <source>
        <dbReference type="EMBL" id="KAI8426363.1"/>
    </source>
</evidence>
<name>A0ACC0JQI1_CHOFU</name>
<evidence type="ECO:0000313" key="2">
    <source>
        <dbReference type="Proteomes" id="UP001064048"/>
    </source>
</evidence>
<reference evidence="1 2" key="1">
    <citation type="journal article" date="2022" name="Genome Biol. Evol.">
        <title>The Spruce Budworm Genome: Reconstructing the Evolutionary History of Antifreeze Proteins.</title>
        <authorList>
            <person name="Beliveau C."/>
            <person name="Gagne P."/>
            <person name="Picq S."/>
            <person name="Vernygora O."/>
            <person name="Keeling C.I."/>
            <person name="Pinkney K."/>
            <person name="Doucet D."/>
            <person name="Wen F."/>
            <person name="Johnston J.S."/>
            <person name="Maaroufi H."/>
            <person name="Boyle B."/>
            <person name="Laroche J."/>
            <person name="Dewar K."/>
            <person name="Juretic N."/>
            <person name="Blackburn G."/>
            <person name="Nisole A."/>
            <person name="Brunet B."/>
            <person name="Brandao M."/>
            <person name="Lumley L."/>
            <person name="Duan J."/>
            <person name="Quan G."/>
            <person name="Lucarotti C.J."/>
            <person name="Roe A.D."/>
            <person name="Sperling F.A.H."/>
            <person name="Levesque R.C."/>
            <person name="Cusson M."/>
        </authorList>
    </citation>
    <scope>NUCLEOTIDE SEQUENCE [LARGE SCALE GENOMIC DNA]</scope>
    <source>
        <strain evidence="1">Glfc:IPQL:Cfum</strain>
    </source>
</reference>
<comment type="caution">
    <text evidence="1">The sequence shown here is derived from an EMBL/GenBank/DDBJ whole genome shotgun (WGS) entry which is preliminary data.</text>
</comment>
<dbReference type="Proteomes" id="UP001064048">
    <property type="component" value="Chromosome 8"/>
</dbReference>